<dbReference type="Gene3D" id="3.40.50.2000">
    <property type="entry name" value="Glycogen Phosphorylase B"/>
    <property type="match status" value="2"/>
</dbReference>
<dbReference type="SUPFAM" id="SSF53756">
    <property type="entry name" value="UDP-Glycosyltransferase/glycogen phosphorylase"/>
    <property type="match status" value="1"/>
</dbReference>
<feature type="domain" description="Glycosyl transferase family 1" evidence="1">
    <location>
        <begin position="187"/>
        <end position="347"/>
    </location>
</feature>
<dbReference type="InterPro" id="IPR028098">
    <property type="entry name" value="Glyco_trans_4-like_N"/>
</dbReference>
<protein>
    <submittedName>
        <fullName evidence="3">Glycosyltransferase</fullName>
        <ecNumber evidence="3">2.4.-.-</ecNumber>
    </submittedName>
</protein>
<name>A0ABW5KM11_9SPHI</name>
<dbReference type="PANTHER" id="PTHR12526:SF627">
    <property type="entry name" value="D-RHAMNOSYLTRANSFERASE WBPZ"/>
    <property type="match status" value="1"/>
</dbReference>
<dbReference type="InterPro" id="IPR001296">
    <property type="entry name" value="Glyco_trans_1"/>
</dbReference>
<dbReference type="GO" id="GO:0016757">
    <property type="term" value="F:glycosyltransferase activity"/>
    <property type="evidence" value="ECO:0007669"/>
    <property type="project" value="UniProtKB-KW"/>
</dbReference>
<sequence length="385" mass="42553">MRILQLGKFYPIRGGVEKVMYDLTSGLSSRGILCDMLCASTEGQDAGTFTLNGFGRLIVVPTLIKVAATMISPSMVTTLRKIAGSYDIIHIHHPDPMACLALWLSGYKGKVVLHWHADILKQKTLLKLYGPLQNWLIKRADIIVGTTPVYVKESPFLQHVRHKLSYIPIGVSQTLADDDVVQSVRKRYPGKSLIFSLGRLVAYKGYEYLIRAAALLPSECQVLIGGKGPLHDTLTKLIAELGVNDRVTLLGFLPDEHIPSYFAASDIFCLSSIWKTEAFAIVQIEAMAFGVPVVSTDIPGSGVSWVNKNGKSGLVVEPENAVALADAISRICGDSHLKERLKQGSRDRYTQYFTDKNMLDTCQTVYRKLLDKFPDIPVPSRENDC</sequence>
<dbReference type="RefSeq" id="WP_380905850.1">
    <property type="nucleotide sequence ID" value="NZ_JBHUEG010000012.1"/>
</dbReference>
<evidence type="ECO:0000259" key="1">
    <source>
        <dbReference type="Pfam" id="PF00534"/>
    </source>
</evidence>
<keyword evidence="3" id="KW-0328">Glycosyltransferase</keyword>
<dbReference type="Proteomes" id="UP001597545">
    <property type="component" value="Unassembled WGS sequence"/>
</dbReference>
<organism evidence="3 4">
    <name type="scientific">Sphingobacterium suaedae</name>
    <dbReference type="NCBI Taxonomy" id="1686402"/>
    <lineage>
        <taxon>Bacteria</taxon>
        <taxon>Pseudomonadati</taxon>
        <taxon>Bacteroidota</taxon>
        <taxon>Sphingobacteriia</taxon>
        <taxon>Sphingobacteriales</taxon>
        <taxon>Sphingobacteriaceae</taxon>
        <taxon>Sphingobacterium</taxon>
    </lineage>
</organism>
<evidence type="ECO:0000259" key="2">
    <source>
        <dbReference type="Pfam" id="PF13439"/>
    </source>
</evidence>
<dbReference type="Pfam" id="PF13439">
    <property type="entry name" value="Glyco_transf_4"/>
    <property type="match status" value="1"/>
</dbReference>
<proteinExistence type="predicted"/>
<dbReference type="Pfam" id="PF00534">
    <property type="entry name" value="Glycos_transf_1"/>
    <property type="match status" value="1"/>
</dbReference>
<gene>
    <name evidence="3" type="ORF">ACFSR5_17925</name>
</gene>
<evidence type="ECO:0000313" key="4">
    <source>
        <dbReference type="Proteomes" id="UP001597545"/>
    </source>
</evidence>
<reference evidence="4" key="1">
    <citation type="journal article" date="2019" name="Int. J. Syst. Evol. Microbiol.">
        <title>The Global Catalogue of Microorganisms (GCM) 10K type strain sequencing project: providing services to taxonomists for standard genome sequencing and annotation.</title>
        <authorList>
            <consortium name="The Broad Institute Genomics Platform"/>
            <consortium name="The Broad Institute Genome Sequencing Center for Infectious Disease"/>
            <person name="Wu L."/>
            <person name="Ma J."/>
        </authorList>
    </citation>
    <scope>NUCLEOTIDE SEQUENCE [LARGE SCALE GENOMIC DNA]</scope>
    <source>
        <strain evidence="4">KCTC 42662</strain>
    </source>
</reference>
<evidence type="ECO:0000313" key="3">
    <source>
        <dbReference type="EMBL" id="MFD2549533.1"/>
    </source>
</evidence>
<dbReference type="EC" id="2.4.-.-" evidence="3"/>
<keyword evidence="4" id="KW-1185">Reference proteome</keyword>
<accession>A0ABW5KM11</accession>
<dbReference type="PANTHER" id="PTHR12526">
    <property type="entry name" value="GLYCOSYLTRANSFERASE"/>
    <property type="match status" value="1"/>
</dbReference>
<keyword evidence="3" id="KW-0808">Transferase</keyword>
<comment type="caution">
    <text evidence="3">The sequence shown here is derived from an EMBL/GenBank/DDBJ whole genome shotgun (WGS) entry which is preliminary data.</text>
</comment>
<dbReference type="EMBL" id="JBHULR010000015">
    <property type="protein sequence ID" value="MFD2549533.1"/>
    <property type="molecule type" value="Genomic_DNA"/>
</dbReference>
<feature type="domain" description="Glycosyltransferase subfamily 4-like N-terminal" evidence="2">
    <location>
        <begin position="14"/>
        <end position="171"/>
    </location>
</feature>